<dbReference type="EMBL" id="VTPC01084497">
    <property type="protein sequence ID" value="KAF2887237.1"/>
    <property type="molecule type" value="Genomic_DNA"/>
</dbReference>
<dbReference type="Pfam" id="PF05225">
    <property type="entry name" value="HTH_psq"/>
    <property type="match status" value="1"/>
</dbReference>
<evidence type="ECO:0000259" key="3">
    <source>
        <dbReference type="Pfam" id="PF05225"/>
    </source>
</evidence>
<dbReference type="InterPro" id="IPR007889">
    <property type="entry name" value="HTH_Psq"/>
</dbReference>
<feature type="compositionally biased region" description="Basic and acidic residues" evidence="2">
    <location>
        <begin position="101"/>
        <end position="110"/>
    </location>
</feature>
<evidence type="ECO:0000256" key="2">
    <source>
        <dbReference type="SAM" id="MobiDB-lite"/>
    </source>
</evidence>
<dbReference type="GO" id="GO:0005634">
    <property type="term" value="C:nucleus"/>
    <property type="evidence" value="ECO:0007669"/>
    <property type="project" value="UniProtKB-SubCell"/>
</dbReference>
<feature type="domain" description="HTH psq-type" evidence="3">
    <location>
        <begin position="15"/>
        <end position="52"/>
    </location>
</feature>
<dbReference type="GO" id="GO:0003677">
    <property type="term" value="F:DNA binding"/>
    <property type="evidence" value="ECO:0007669"/>
    <property type="project" value="InterPro"/>
</dbReference>
<protein>
    <recommendedName>
        <fullName evidence="3">HTH psq-type domain-containing protein</fullName>
    </recommendedName>
</protein>
<feature type="region of interest" description="Disordered" evidence="2">
    <location>
        <begin position="91"/>
        <end position="110"/>
    </location>
</feature>
<keyword evidence="5" id="KW-1185">Reference proteome</keyword>
<gene>
    <name evidence="4" type="ORF">ILUMI_18936</name>
</gene>
<dbReference type="Proteomes" id="UP000801492">
    <property type="component" value="Unassembled WGS sequence"/>
</dbReference>
<dbReference type="Gene3D" id="1.10.10.60">
    <property type="entry name" value="Homeodomain-like"/>
    <property type="match status" value="1"/>
</dbReference>
<dbReference type="SUPFAM" id="SSF46689">
    <property type="entry name" value="Homeodomain-like"/>
    <property type="match status" value="1"/>
</dbReference>
<comment type="subcellular location">
    <subcellularLocation>
        <location evidence="1">Nucleus</location>
    </subcellularLocation>
</comment>
<dbReference type="OrthoDB" id="6756758at2759"/>
<evidence type="ECO:0000313" key="4">
    <source>
        <dbReference type="EMBL" id="KAF2887237.1"/>
    </source>
</evidence>
<evidence type="ECO:0000313" key="5">
    <source>
        <dbReference type="Proteomes" id="UP000801492"/>
    </source>
</evidence>
<evidence type="ECO:0000256" key="1">
    <source>
        <dbReference type="ARBA" id="ARBA00004123"/>
    </source>
</evidence>
<dbReference type="InterPro" id="IPR009057">
    <property type="entry name" value="Homeodomain-like_sf"/>
</dbReference>
<reference evidence="4" key="1">
    <citation type="submission" date="2019-08" db="EMBL/GenBank/DDBJ databases">
        <title>The genome of the North American firefly Photinus pyralis.</title>
        <authorList>
            <consortium name="Photinus pyralis genome working group"/>
            <person name="Fallon T.R."/>
            <person name="Sander Lower S.E."/>
            <person name="Weng J.-K."/>
        </authorList>
    </citation>
    <scope>NUCLEOTIDE SEQUENCE</scope>
    <source>
        <strain evidence="4">TRF0915ILg1</strain>
        <tissue evidence="4">Whole body</tissue>
    </source>
</reference>
<sequence length="148" mass="17216">MPQVREGVKCEKQYTEENVLSALEVIENGMSQRKSSEPFNVPRQTLQFRKSSKFTNKTTLRPSTVLTSEEESILKDDNRDYLLWRLSRKLKSQQQTKTPIRKSDGNWARSDEDRANTFTKHLISVFQLHSKEVLADDEKPVFDILDIA</sequence>
<dbReference type="AlphaFoldDB" id="A0A8K0CL48"/>
<proteinExistence type="predicted"/>
<organism evidence="4 5">
    <name type="scientific">Ignelater luminosus</name>
    <name type="common">Cucubano</name>
    <name type="synonym">Pyrophorus luminosus</name>
    <dbReference type="NCBI Taxonomy" id="2038154"/>
    <lineage>
        <taxon>Eukaryota</taxon>
        <taxon>Metazoa</taxon>
        <taxon>Ecdysozoa</taxon>
        <taxon>Arthropoda</taxon>
        <taxon>Hexapoda</taxon>
        <taxon>Insecta</taxon>
        <taxon>Pterygota</taxon>
        <taxon>Neoptera</taxon>
        <taxon>Endopterygota</taxon>
        <taxon>Coleoptera</taxon>
        <taxon>Polyphaga</taxon>
        <taxon>Elateriformia</taxon>
        <taxon>Elateroidea</taxon>
        <taxon>Elateridae</taxon>
        <taxon>Agrypninae</taxon>
        <taxon>Pyrophorini</taxon>
        <taxon>Ignelater</taxon>
    </lineage>
</organism>
<accession>A0A8K0CL48</accession>
<name>A0A8K0CL48_IGNLU</name>
<comment type="caution">
    <text evidence="4">The sequence shown here is derived from an EMBL/GenBank/DDBJ whole genome shotgun (WGS) entry which is preliminary data.</text>
</comment>